<name>M2P5D7_CERS8</name>
<feature type="non-terminal residue" evidence="1">
    <location>
        <position position="111"/>
    </location>
</feature>
<keyword evidence="2" id="KW-1185">Reference proteome</keyword>
<protein>
    <submittedName>
        <fullName evidence="1">Uncharacterized protein</fullName>
    </submittedName>
</protein>
<sequence>NSADRSHSALWKLVYSIVRCQLQMASASVPAQFRDIEPFDEIKHTIRLGTSALSSAVLLAIHYPTSIQNGCEPAVHIARAIAQEIRRWQSGGVSGNRLIGAELKWQCEDDK</sequence>
<proteinExistence type="predicted"/>
<dbReference type="AlphaFoldDB" id="M2P5D7"/>
<reference evidence="1 2" key="1">
    <citation type="journal article" date="2012" name="Proc. Natl. Acad. Sci. U.S.A.">
        <title>Comparative genomics of Ceriporiopsis subvermispora and Phanerochaete chrysosporium provide insight into selective ligninolysis.</title>
        <authorList>
            <person name="Fernandez-Fueyo E."/>
            <person name="Ruiz-Duenas F.J."/>
            <person name="Ferreira P."/>
            <person name="Floudas D."/>
            <person name="Hibbett D.S."/>
            <person name="Canessa P."/>
            <person name="Larrondo L.F."/>
            <person name="James T.Y."/>
            <person name="Seelenfreund D."/>
            <person name="Lobos S."/>
            <person name="Polanco R."/>
            <person name="Tello M."/>
            <person name="Honda Y."/>
            <person name="Watanabe T."/>
            <person name="Watanabe T."/>
            <person name="Ryu J.S."/>
            <person name="Kubicek C.P."/>
            <person name="Schmoll M."/>
            <person name="Gaskell J."/>
            <person name="Hammel K.E."/>
            <person name="St John F.J."/>
            <person name="Vanden Wymelenberg A."/>
            <person name="Sabat G."/>
            <person name="Splinter BonDurant S."/>
            <person name="Syed K."/>
            <person name="Yadav J.S."/>
            <person name="Doddapaneni H."/>
            <person name="Subramanian V."/>
            <person name="Lavin J.L."/>
            <person name="Oguiza J.A."/>
            <person name="Perez G."/>
            <person name="Pisabarro A.G."/>
            <person name="Ramirez L."/>
            <person name="Santoyo F."/>
            <person name="Master E."/>
            <person name="Coutinho P.M."/>
            <person name="Henrissat B."/>
            <person name="Lombard V."/>
            <person name="Magnuson J.K."/>
            <person name="Kuees U."/>
            <person name="Hori C."/>
            <person name="Igarashi K."/>
            <person name="Samejima M."/>
            <person name="Held B.W."/>
            <person name="Barry K.W."/>
            <person name="LaButti K.M."/>
            <person name="Lapidus A."/>
            <person name="Lindquist E.A."/>
            <person name="Lucas S.M."/>
            <person name="Riley R."/>
            <person name="Salamov A.A."/>
            <person name="Hoffmeister D."/>
            <person name="Schwenk D."/>
            <person name="Hadar Y."/>
            <person name="Yarden O."/>
            <person name="de Vries R.P."/>
            <person name="Wiebenga A."/>
            <person name="Stenlid J."/>
            <person name="Eastwood D."/>
            <person name="Grigoriev I.V."/>
            <person name="Berka R.M."/>
            <person name="Blanchette R.A."/>
            <person name="Kersten P."/>
            <person name="Martinez A.T."/>
            <person name="Vicuna R."/>
            <person name="Cullen D."/>
        </authorList>
    </citation>
    <scope>NUCLEOTIDE SEQUENCE [LARGE SCALE GENOMIC DNA]</scope>
    <source>
        <strain evidence="1 2">B</strain>
    </source>
</reference>
<gene>
    <name evidence="1" type="ORF">CERSUDRAFT_78815</name>
</gene>
<evidence type="ECO:0000313" key="1">
    <source>
        <dbReference type="EMBL" id="EMD30424.1"/>
    </source>
</evidence>
<dbReference type="EMBL" id="KB446169">
    <property type="protein sequence ID" value="EMD30424.1"/>
    <property type="molecule type" value="Genomic_DNA"/>
</dbReference>
<dbReference type="Proteomes" id="UP000016930">
    <property type="component" value="Unassembled WGS sequence"/>
</dbReference>
<dbReference type="HOGENOM" id="CLU_2164314_0_0_1"/>
<organism evidence="1 2">
    <name type="scientific">Ceriporiopsis subvermispora (strain B)</name>
    <name type="common">White-rot fungus</name>
    <name type="synonym">Gelatoporia subvermispora</name>
    <dbReference type="NCBI Taxonomy" id="914234"/>
    <lineage>
        <taxon>Eukaryota</taxon>
        <taxon>Fungi</taxon>
        <taxon>Dikarya</taxon>
        <taxon>Basidiomycota</taxon>
        <taxon>Agaricomycotina</taxon>
        <taxon>Agaricomycetes</taxon>
        <taxon>Polyporales</taxon>
        <taxon>Gelatoporiaceae</taxon>
        <taxon>Gelatoporia</taxon>
    </lineage>
</organism>
<accession>M2P5D7</accession>
<evidence type="ECO:0000313" key="2">
    <source>
        <dbReference type="Proteomes" id="UP000016930"/>
    </source>
</evidence>
<feature type="non-terminal residue" evidence="1">
    <location>
        <position position="1"/>
    </location>
</feature>